<feature type="domain" description="DUF6881" evidence="1">
    <location>
        <begin position="6"/>
        <end position="93"/>
    </location>
</feature>
<protein>
    <recommendedName>
        <fullName evidence="1">DUF6881 domain-containing protein</fullName>
    </recommendedName>
</protein>
<evidence type="ECO:0000259" key="1">
    <source>
        <dbReference type="Pfam" id="PF21812"/>
    </source>
</evidence>
<evidence type="ECO:0000313" key="2">
    <source>
        <dbReference type="EMBL" id="CUV15608.1"/>
    </source>
</evidence>
<dbReference type="AlphaFoldDB" id="A0A0S4U040"/>
<reference evidence="2" key="1">
    <citation type="submission" date="2015-10" db="EMBL/GenBank/DDBJ databases">
        <authorList>
            <person name="Gilbert D.G."/>
        </authorList>
    </citation>
    <scope>NUCLEOTIDE SEQUENCE</scope>
    <source>
        <strain evidence="2">Phyl III-seqv23</strain>
    </source>
</reference>
<accession>A0A0S4U040</accession>
<gene>
    <name evidence="2" type="ORF">RUN39_v1_1780002</name>
</gene>
<organism evidence="2">
    <name type="scientific">Ralstonia solanacearum</name>
    <name type="common">Pseudomonas solanacearum</name>
    <dbReference type="NCBI Taxonomy" id="305"/>
    <lineage>
        <taxon>Bacteria</taxon>
        <taxon>Pseudomonadati</taxon>
        <taxon>Pseudomonadota</taxon>
        <taxon>Betaproteobacteria</taxon>
        <taxon>Burkholderiales</taxon>
        <taxon>Burkholderiaceae</taxon>
        <taxon>Ralstonia</taxon>
        <taxon>Ralstonia solanacearum species complex</taxon>
    </lineage>
</organism>
<name>A0A0S4U040_RALSL</name>
<sequence>MGIRIKYMCVNWIHTLPSEPVRIYSELSSDQLETRKVEAYADGRMGLSDGDNSAGGSILSTEPLPSLQEIAMDPQFVPTEITQEEFEIIWSTALLSQQA</sequence>
<dbReference type="EMBL" id="LN899819">
    <property type="protein sequence ID" value="CUV15608.1"/>
    <property type="molecule type" value="Genomic_DNA"/>
</dbReference>
<proteinExistence type="predicted"/>
<dbReference type="Pfam" id="PF21812">
    <property type="entry name" value="DUF6881"/>
    <property type="match status" value="1"/>
</dbReference>
<dbReference type="InterPro" id="IPR049248">
    <property type="entry name" value="DUF6881"/>
</dbReference>